<sequence>MLIFTDRLPLPHTAAPLLQTAPLSPQSGVRGLEQVRPGPAVAGEPAMMMLVGMALVAVTMMRRWQRASPRLDAVTRRARAEVIRNRALVQR</sequence>
<keyword evidence="2" id="KW-1185">Reference proteome</keyword>
<evidence type="ECO:0000313" key="2">
    <source>
        <dbReference type="Proteomes" id="UP001595615"/>
    </source>
</evidence>
<evidence type="ECO:0008006" key="3">
    <source>
        <dbReference type="Google" id="ProtNLM"/>
    </source>
</evidence>
<evidence type="ECO:0000313" key="1">
    <source>
        <dbReference type="EMBL" id="MFC3713221.1"/>
    </source>
</evidence>
<name>A0ABV7XAQ4_9SPHN</name>
<dbReference type="Proteomes" id="UP001595615">
    <property type="component" value="Unassembled WGS sequence"/>
</dbReference>
<reference evidence="2" key="1">
    <citation type="journal article" date="2019" name="Int. J. Syst. Evol. Microbiol.">
        <title>The Global Catalogue of Microorganisms (GCM) 10K type strain sequencing project: providing services to taxonomists for standard genome sequencing and annotation.</title>
        <authorList>
            <consortium name="The Broad Institute Genomics Platform"/>
            <consortium name="The Broad Institute Genome Sequencing Center for Infectious Disease"/>
            <person name="Wu L."/>
            <person name="Ma J."/>
        </authorList>
    </citation>
    <scope>NUCLEOTIDE SEQUENCE [LARGE SCALE GENOMIC DNA]</scope>
    <source>
        <strain evidence="2">KCTC 42644</strain>
    </source>
</reference>
<dbReference type="RefSeq" id="WP_380861499.1">
    <property type="nucleotide sequence ID" value="NZ_JBHRXV010000010.1"/>
</dbReference>
<dbReference type="EMBL" id="JBHRXV010000010">
    <property type="protein sequence ID" value="MFC3713221.1"/>
    <property type="molecule type" value="Genomic_DNA"/>
</dbReference>
<gene>
    <name evidence="1" type="ORF">ACFOMD_11595</name>
</gene>
<proteinExistence type="predicted"/>
<protein>
    <recommendedName>
        <fullName evidence="3">PEP-CTERM sorting domain-containing protein</fullName>
    </recommendedName>
</protein>
<organism evidence="1 2">
    <name type="scientific">Sphingoaurantiacus capsulatus</name>
    <dbReference type="NCBI Taxonomy" id="1771310"/>
    <lineage>
        <taxon>Bacteria</taxon>
        <taxon>Pseudomonadati</taxon>
        <taxon>Pseudomonadota</taxon>
        <taxon>Alphaproteobacteria</taxon>
        <taxon>Sphingomonadales</taxon>
        <taxon>Sphingosinicellaceae</taxon>
        <taxon>Sphingoaurantiacus</taxon>
    </lineage>
</organism>
<accession>A0ABV7XAQ4</accession>
<comment type="caution">
    <text evidence="1">The sequence shown here is derived from an EMBL/GenBank/DDBJ whole genome shotgun (WGS) entry which is preliminary data.</text>
</comment>